<gene>
    <name evidence="2" type="primary">LOC141376695</name>
</gene>
<dbReference type="Proteomes" id="UP000000437">
    <property type="component" value="Chromosome 11"/>
</dbReference>
<protein>
    <submittedName>
        <fullName evidence="2">Uncharacterized protein</fullName>
    </submittedName>
</protein>
<evidence type="ECO:0000313" key="2">
    <source>
        <dbReference type="RefSeq" id="XP_073773331.1"/>
    </source>
</evidence>
<name>A0AC58GUB0_DANRE</name>
<organism evidence="1 2">
    <name type="scientific">Danio rerio</name>
    <name type="common">Zebrafish</name>
    <name type="synonym">Brachydanio rerio</name>
    <dbReference type="NCBI Taxonomy" id="7955"/>
    <lineage>
        <taxon>Eukaryota</taxon>
        <taxon>Metazoa</taxon>
        <taxon>Chordata</taxon>
        <taxon>Craniata</taxon>
        <taxon>Vertebrata</taxon>
        <taxon>Euteleostomi</taxon>
        <taxon>Actinopterygii</taxon>
        <taxon>Neopterygii</taxon>
        <taxon>Teleostei</taxon>
        <taxon>Ostariophysi</taxon>
        <taxon>Cypriniformes</taxon>
        <taxon>Danionidae</taxon>
        <taxon>Danioninae</taxon>
        <taxon>Danio</taxon>
    </lineage>
</organism>
<proteinExistence type="predicted"/>
<accession>A0AC58GUB0</accession>
<dbReference type="RefSeq" id="XP_073773331.1">
    <property type="nucleotide sequence ID" value="XM_073917230.1"/>
</dbReference>
<reference evidence="2" key="1">
    <citation type="submission" date="2025-08" db="UniProtKB">
        <authorList>
            <consortium name="RefSeq"/>
        </authorList>
    </citation>
    <scope>IDENTIFICATION</scope>
    <source>
        <strain evidence="2">Tuebingen</strain>
        <tissue evidence="2">Fibroblasts and whole tissue</tissue>
    </source>
</reference>
<evidence type="ECO:0000313" key="1">
    <source>
        <dbReference type="Proteomes" id="UP000000437"/>
    </source>
</evidence>
<sequence>MDNNDDDTEATVAPTAFLHIKNKQLQICEAKKKQHTVTEKISDLTKETDSLQQQVGQSTDDGWTIDTSSSAKLSPGASSFSLSSSPSSSSSSSSPSSSSSCSLSSSSTDSSDSDKKSKKRRKKKKKHHHQSHKKKDKRKKKKKEKRHHGKRRARHPEEVIKRYSKVLKAYKKGKKLSVAYRKVGVDRNTIVANAPICELAVVAPKKYKELLVAHTPQQRLQDFAKKCLEVFNNDPNLLRDVEHQKKKGKLIPLSTKA</sequence>
<keyword evidence="1" id="KW-1185">Reference proteome</keyword>